<keyword evidence="3" id="KW-0805">Transcription regulation</keyword>
<dbReference type="PROSITE" id="PS50977">
    <property type="entry name" value="HTH_TETR_2"/>
    <property type="match status" value="1"/>
</dbReference>
<evidence type="ECO:0000256" key="6">
    <source>
        <dbReference type="PROSITE-ProRule" id="PRU00335"/>
    </source>
</evidence>
<proteinExistence type="predicted"/>
<sequence>MPRKAQSTERREDALSRDRIIEAAIALLDRDGEAGLTFRALAQALATGAGAIYWHIANKSDLLTAACDAIMTRTLSEATQAASTPQARIRAIALALFDAMDQHPWVGSALTQAPGQLPSVRMLEHLGQQVRALGVAAETQWIVTCTLQNYITGVGEQNAVNSQFAQHQGLPREGFLDDMARTWSALDQEEFPFTRSMAPALRAHDDQADFLAGIDLILAGVHRPQR</sequence>
<dbReference type="RefSeq" id="WP_188704284.1">
    <property type="nucleotide sequence ID" value="NZ_BMLX01000002.1"/>
</dbReference>
<dbReference type="Gene3D" id="1.10.357.10">
    <property type="entry name" value="Tetracycline Repressor, domain 2"/>
    <property type="match status" value="1"/>
</dbReference>
<feature type="DNA-binding region" description="H-T-H motif" evidence="6">
    <location>
        <begin position="37"/>
        <end position="56"/>
    </location>
</feature>
<name>A0ABQ2P9Z2_9NEIS</name>
<evidence type="ECO:0000256" key="3">
    <source>
        <dbReference type="ARBA" id="ARBA00023015"/>
    </source>
</evidence>
<dbReference type="PRINTS" id="PR00400">
    <property type="entry name" value="TETREPRESSOR"/>
</dbReference>
<comment type="caution">
    <text evidence="8">The sequence shown here is derived from an EMBL/GenBank/DDBJ whole genome shotgun (WGS) entry which is preliminary data.</text>
</comment>
<reference evidence="9" key="1">
    <citation type="journal article" date="2019" name="Int. J. Syst. Evol. Microbiol.">
        <title>The Global Catalogue of Microorganisms (GCM) 10K type strain sequencing project: providing services to taxonomists for standard genome sequencing and annotation.</title>
        <authorList>
            <consortium name="The Broad Institute Genomics Platform"/>
            <consortium name="The Broad Institute Genome Sequencing Center for Infectious Disease"/>
            <person name="Wu L."/>
            <person name="Ma J."/>
        </authorList>
    </citation>
    <scope>NUCLEOTIDE SEQUENCE [LARGE SCALE GENOMIC DNA]</scope>
    <source>
        <strain evidence="9">CGMCC 1.8859</strain>
    </source>
</reference>
<keyword evidence="9" id="KW-1185">Reference proteome</keyword>
<dbReference type="Pfam" id="PF00440">
    <property type="entry name" value="TetR_N"/>
    <property type="match status" value="1"/>
</dbReference>
<organism evidence="8 9">
    <name type="scientific">Silvimonas iriomotensis</name>
    <dbReference type="NCBI Taxonomy" id="449662"/>
    <lineage>
        <taxon>Bacteria</taxon>
        <taxon>Pseudomonadati</taxon>
        <taxon>Pseudomonadota</taxon>
        <taxon>Betaproteobacteria</taxon>
        <taxon>Neisseriales</taxon>
        <taxon>Chitinibacteraceae</taxon>
        <taxon>Silvimonas</taxon>
    </lineage>
</organism>
<dbReference type="Pfam" id="PF02909">
    <property type="entry name" value="TetR_C_1"/>
    <property type="match status" value="1"/>
</dbReference>
<evidence type="ECO:0000256" key="1">
    <source>
        <dbReference type="ARBA" id="ARBA00002856"/>
    </source>
</evidence>
<dbReference type="InterPro" id="IPR003012">
    <property type="entry name" value="Tet_transcr_reg_TetR"/>
</dbReference>
<dbReference type="SUPFAM" id="SSF46689">
    <property type="entry name" value="Homeodomain-like"/>
    <property type="match status" value="1"/>
</dbReference>
<dbReference type="InterPro" id="IPR050109">
    <property type="entry name" value="HTH-type_TetR-like_transc_reg"/>
</dbReference>
<evidence type="ECO:0000256" key="2">
    <source>
        <dbReference type="ARBA" id="ARBA00022491"/>
    </source>
</evidence>
<evidence type="ECO:0000259" key="7">
    <source>
        <dbReference type="PROSITE" id="PS50977"/>
    </source>
</evidence>
<evidence type="ECO:0000313" key="8">
    <source>
        <dbReference type="EMBL" id="GGP21551.1"/>
    </source>
</evidence>
<dbReference type="InterPro" id="IPR001647">
    <property type="entry name" value="HTH_TetR"/>
</dbReference>
<feature type="domain" description="HTH tetR-type" evidence="7">
    <location>
        <begin position="14"/>
        <end position="74"/>
    </location>
</feature>
<keyword evidence="4 6" id="KW-0238">DNA-binding</keyword>
<accession>A0ABQ2P9Z2</accession>
<dbReference type="InterPro" id="IPR009057">
    <property type="entry name" value="Homeodomain-like_sf"/>
</dbReference>
<dbReference type="SUPFAM" id="SSF48498">
    <property type="entry name" value="Tetracyclin repressor-like, C-terminal domain"/>
    <property type="match status" value="1"/>
</dbReference>
<evidence type="ECO:0000313" key="9">
    <source>
        <dbReference type="Proteomes" id="UP000637267"/>
    </source>
</evidence>
<evidence type="ECO:0000256" key="5">
    <source>
        <dbReference type="ARBA" id="ARBA00023163"/>
    </source>
</evidence>
<dbReference type="EMBL" id="BMLX01000002">
    <property type="protein sequence ID" value="GGP21551.1"/>
    <property type="molecule type" value="Genomic_DNA"/>
</dbReference>
<dbReference type="InterPro" id="IPR004111">
    <property type="entry name" value="Repressor_TetR_C"/>
</dbReference>
<keyword evidence="2" id="KW-0678">Repressor</keyword>
<comment type="function">
    <text evidence="1">TetR is the repressor of the tetracycline resistance element; its N-terminal region forms a helix-turn-helix structure and binds DNA. Binding of tetracycline to TetR reduces the repressor affinity for the tetracycline resistance gene (tetA) promoter operator sites.</text>
</comment>
<protein>
    <submittedName>
        <fullName evidence="8">TetR family transcriptional regulator</fullName>
    </submittedName>
</protein>
<dbReference type="PANTHER" id="PTHR30055:SF151">
    <property type="entry name" value="TRANSCRIPTIONAL REGULATORY PROTEIN"/>
    <property type="match status" value="1"/>
</dbReference>
<keyword evidence="5" id="KW-0804">Transcription</keyword>
<dbReference type="Gene3D" id="1.10.10.60">
    <property type="entry name" value="Homeodomain-like"/>
    <property type="match status" value="1"/>
</dbReference>
<gene>
    <name evidence="8" type="ORF">GCM10010970_21040</name>
</gene>
<dbReference type="Proteomes" id="UP000637267">
    <property type="component" value="Unassembled WGS sequence"/>
</dbReference>
<evidence type="ECO:0000256" key="4">
    <source>
        <dbReference type="ARBA" id="ARBA00023125"/>
    </source>
</evidence>
<dbReference type="InterPro" id="IPR036271">
    <property type="entry name" value="Tet_transcr_reg_TetR-rel_C_sf"/>
</dbReference>
<dbReference type="PANTHER" id="PTHR30055">
    <property type="entry name" value="HTH-TYPE TRANSCRIPTIONAL REGULATOR RUTR"/>
    <property type="match status" value="1"/>
</dbReference>
<dbReference type="PRINTS" id="PR00455">
    <property type="entry name" value="HTHTETR"/>
</dbReference>